<reference evidence="2" key="1">
    <citation type="submission" date="2022-08" db="UniProtKB">
        <authorList>
            <consortium name="EnsemblMetazoa"/>
        </authorList>
    </citation>
    <scope>IDENTIFICATION</scope>
    <source>
        <strain evidence="2">05x7-T-G4-1.051#20</strain>
    </source>
</reference>
<dbReference type="AlphaFoldDB" id="A0A8W8MK45"/>
<keyword evidence="3" id="KW-1185">Reference proteome</keyword>
<accession>A0A8W8MK45</accession>
<dbReference type="EnsemblMetazoa" id="G32701.1">
    <property type="protein sequence ID" value="G32701.1:cds"/>
    <property type="gene ID" value="G32701"/>
</dbReference>
<feature type="transmembrane region" description="Helical" evidence="1">
    <location>
        <begin position="181"/>
        <end position="203"/>
    </location>
</feature>
<evidence type="ECO:0000256" key="1">
    <source>
        <dbReference type="SAM" id="Phobius"/>
    </source>
</evidence>
<evidence type="ECO:0000313" key="3">
    <source>
        <dbReference type="Proteomes" id="UP000005408"/>
    </source>
</evidence>
<organism evidence="2 3">
    <name type="scientific">Magallana gigas</name>
    <name type="common">Pacific oyster</name>
    <name type="synonym">Crassostrea gigas</name>
    <dbReference type="NCBI Taxonomy" id="29159"/>
    <lineage>
        <taxon>Eukaryota</taxon>
        <taxon>Metazoa</taxon>
        <taxon>Spiralia</taxon>
        <taxon>Lophotrochozoa</taxon>
        <taxon>Mollusca</taxon>
        <taxon>Bivalvia</taxon>
        <taxon>Autobranchia</taxon>
        <taxon>Pteriomorphia</taxon>
        <taxon>Ostreida</taxon>
        <taxon>Ostreoidea</taxon>
        <taxon>Ostreidae</taxon>
        <taxon>Magallana</taxon>
    </lineage>
</organism>
<keyword evidence="1" id="KW-1133">Transmembrane helix</keyword>
<name>A0A8W8MK45_MAGGI</name>
<dbReference type="Proteomes" id="UP000005408">
    <property type="component" value="Unassembled WGS sequence"/>
</dbReference>
<sequence length="213" mass="24397">MEISSRICFVLLGSFLSSPIFECKKLDGYEFPVYTTKFCPKNQTEWNERSSAISCNESNGYLCLPNENITELLEFCYIHPFIWIQEGLCLYLNKRYSRVNSKACQHFQSGCPNSSHQSIRNFQYPSCLEIGNGCFVAEPSCNSKTNNFQDATKATQTENYTFNDKDSETTNDNNSIDSVQVLLSSLSGVVLMVYVICNLFFCFRKFQSYSNLR</sequence>
<keyword evidence="1" id="KW-0472">Membrane</keyword>
<evidence type="ECO:0000313" key="2">
    <source>
        <dbReference type="EnsemblMetazoa" id="G32701.1:cds"/>
    </source>
</evidence>
<keyword evidence="1" id="KW-0812">Transmembrane</keyword>
<protein>
    <submittedName>
        <fullName evidence="2">Uncharacterized protein</fullName>
    </submittedName>
</protein>
<proteinExistence type="predicted"/>